<dbReference type="PROSITE" id="PS00151">
    <property type="entry name" value="ACYLPHOSPHATASE_2"/>
    <property type="match status" value="1"/>
</dbReference>
<gene>
    <name evidence="7" type="ORF">GbCGDNIH9_0585</name>
</gene>
<dbReference type="EC" id="3.6.1.7" evidence="2 4"/>
<comment type="similarity">
    <text evidence="1 5">Belongs to the acylphosphatase family.</text>
</comment>
<feature type="active site" evidence="4">
    <location>
        <position position="36"/>
    </location>
</feature>
<feature type="domain" description="Acylphosphatase-like" evidence="6">
    <location>
        <begin position="3"/>
        <end position="89"/>
    </location>
</feature>
<evidence type="ECO:0000256" key="2">
    <source>
        <dbReference type="ARBA" id="ARBA00012150"/>
    </source>
</evidence>
<dbReference type="PROSITE" id="PS51160">
    <property type="entry name" value="ACYLPHOSPHATASE_3"/>
    <property type="match status" value="1"/>
</dbReference>
<evidence type="ECO:0000313" key="7">
    <source>
        <dbReference type="EMBL" id="APH53827.1"/>
    </source>
</evidence>
<dbReference type="InterPro" id="IPR020456">
    <property type="entry name" value="Acylphosphatase"/>
</dbReference>
<evidence type="ECO:0000256" key="5">
    <source>
        <dbReference type="RuleBase" id="RU004168"/>
    </source>
</evidence>
<evidence type="ECO:0000313" key="8">
    <source>
        <dbReference type="Proteomes" id="UP000182373"/>
    </source>
</evidence>
<reference evidence="8" key="1">
    <citation type="submission" date="2016-11" db="EMBL/GenBank/DDBJ databases">
        <title>Comparative genomic and phenotypic analysis of Granulibacter bethesdensis clinical isolates from patients with chronic granulomatous disease.</title>
        <authorList>
            <person name="Zarember K.A."/>
            <person name="Porcella S.F."/>
            <person name="Chu J."/>
            <person name="Ding L."/>
            <person name="Dahlstrom E."/>
            <person name="Barbian K."/>
            <person name="Martens C."/>
            <person name="Sykora L."/>
            <person name="Kramer S."/>
            <person name="Pettinato A.M."/>
            <person name="Hong H."/>
            <person name="Wald G."/>
            <person name="Berg L.J."/>
            <person name="Rogge L.S."/>
            <person name="Greenberg D.E."/>
            <person name="Falcone E.L."/>
            <person name="Neves J.F."/>
            <person name="Simoes M.J."/>
            <person name="Casal M."/>
            <person name="Rodriguez-Lopez F.C."/>
            <person name="Zelazny A."/>
            <person name="Gallin J.I."/>
            <person name="Holland S.M."/>
        </authorList>
    </citation>
    <scope>NUCLEOTIDE SEQUENCE [LARGE SCALE GENOMIC DNA]</scope>
    <source>
        <strain evidence="8">NIH9.1</strain>
    </source>
</reference>
<dbReference type="RefSeq" id="WP_072572040.1">
    <property type="nucleotide sequence ID" value="NZ_CP018191.1"/>
</dbReference>
<keyword evidence="4 7" id="KW-0378">Hydrolase</keyword>
<dbReference type="PANTHER" id="PTHR47268:SF4">
    <property type="entry name" value="ACYLPHOSPHATASE"/>
    <property type="match status" value="1"/>
</dbReference>
<comment type="catalytic activity">
    <reaction evidence="3 4">
        <text>an acyl phosphate + H2O = a carboxylate + phosphate + H(+)</text>
        <dbReference type="Rhea" id="RHEA:14965"/>
        <dbReference type="ChEBI" id="CHEBI:15377"/>
        <dbReference type="ChEBI" id="CHEBI:15378"/>
        <dbReference type="ChEBI" id="CHEBI:29067"/>
        <dbReference type="ChEBI" id="CHEBI:43474"/>
        <dbReference type="ChEBI" id="CHEBI:59918"/>
        <dbReference type="EC" id="3.6.1.7"/>
    </reaction>
</comment>
<dbReference type="EMBL" id="CP018191">
    <property type="protein sequence ID" value="APH53827.1"/>
    <property type="molecule type" value="Genomic_DNA"/>
</dbReference>
<accession>A0AAC9KBL8</accession>
<evidence type="ECO:0000256" key="1">
    <source>
        <dbReference type="ARBA" id="ARBA00005614"/>
    </source>
</evidence>
<evidence type="ECO:0000259" key="6">
    <source>
        <dbReference type="PROSITE" id="PS51160"/>
    </source>
</evidence>
<dbReference type="GO" id="GO:0003998">
    <property type="term" value="F:acylphosphatase activity"/>
    <property type="evidence" value="ECO:0007669"/>
    <property type="project" value="UniProtKB-EC"/>
</dbReference>
<evidence type="ECO:0000256" key="4">
    <source>
        <dbReference type="PROSITE-ProRule" id="PRU00520"/>
    </source>
</evidence>
<dbReference type="Proteomes" id="UP000182373">
    <property type="component" value="Chromosome"/>
</dbReference>
<evidence type="ECO:0000256" key="3">
    <source>
        <dbReference type="ARBA" id="ARBA00047645"/>
    </source>
</evidence>
<dbReference type="Pfam" id="PF00708">
    <property type="entry name" value="Acylphosphatase"/>
    <property type="match status" value="1"/>
</dbReference>
<dbReference type="InterPro" id="IPR017968">
    <property type="entry name" value="Acylphosphatase_CS"/>
</dbReference>
<proteinExistence type="inferred from homology"/>
<feature type="active site" evidence="4">
    <location>
        <position position="18"/>
    </location>
</feature>
<dbReference type="PANTHER" id="PTHR47268">
    <property type="entry name" value="ACYLPHOSPHATASE"/>
    <property type="match status" value="1"/>
</dbReference>
<dbReference type="InterPro" id="IPR001792">
    <property type="entry name" value="Acylphosphatase-like_dom"/>
</dbReference>
<organism evidence="7 8">
    <name type="scientific">Granulibacter bethesdensis</name>
    <dbReference type="NCBI Taxonomy" id="364410"/>
    <lineage>
        <taxon>Bacteria</taxon>
        <taxon>Pseudomonadati</taxon>
        <taxon>Pseudomonadota</taxon>
        <taxon>Alphaproteobacteria</taxon>
        <taxon>Acetobacterales</taxon>
        <taxon>Acetobacteraceae</taxon>
        <taxon>Granulibacter</taxon>
    </lineage>
</organism>
<dbReference type="Gene3D" id="3.30.70.100">
    <property type="match status" value="1"/>
</dbReference>
<dbReference type="SUPFAM" id="SSF54975">
    <property type="entry name" value="Acylphosphatase/BLUF domain-like"/>
    <property type="match status" value="1"/>
</dbReference>
<dbReference type="AlphaFoldDB" id="A0AAC9KBL8"/>
<dbReference type="InterPro" id="IPR036046">
    <property type="entry name" value="Acylphosphatase-like_dom_sf"/>
</dbReference>
<protein>
    <recommendedName>
        <fullName evidence="2 4">acylphosphatase</fullName>
        <ecNumber evidence="2 4">3.6.1.7</ecNumber>
    </recommendedName>
</protein>
<name>A0AAC9KBL8_9PROT</name>
<dbReference type="NCBIfam" id="NF010996">
    <property type="entry name" value="PRK14421.1"/>
    <property type="match status" value="1"/>
</dbReference>
<sequence length="91" mass="9885">MSAKHVLISGVVQGVGYRAWLRSRAEALGLSGWVRNRLDGRVEALIAGDIAAVEELIRACRTGPPAARVDMIEEHLDTDPTTPGFEQYPTV</sequence>